<dbReference type="InterPro" id="IPR008253">
    <property type="entry name" value="Marvel"/>
</dbReference>
<dbReference type="Proteomes" id="UP000002280">
    <property type="component" value="Chromosome 8"/>
</dbReference>
<dbReference type="RefSeq" id="XP_007505285.1">
    <property type="nucleotide sequence ID" value="XM_007505223.2"/>
</dbReference>
<dbReference type="GO" id="GO:0032456">
    <property type="term" value="P:endocytic recycling"/>
    <property type="evidence" value="ECO:0007669"/>
    <property type="project" value="Ensembl"/>
</dbReference>
<dbReference type="GO" id="GO:0016020">
    <property type="term" value="C:membrane"/>
    <property type="evidence" value="ECO:0000318"/>
    <property type="project" value="GO_Central"/>
</dbReference>
<dbReference type="GeneID" id="100032036"/>
<dbReference type="GO" id="GO:0015031">
    <property type="term" value="P:protein transport"/>
    <property type="evidence" value="ECO:0007669"/>
    <property type="project" value="Ensembl"/>
</dbReference>
<dbReference type="STRING" id="13616.ENSMODP00000018985"/>
<keyword evidence="10" id="KW-1185">Reference proteome</keyword>
<dbReference type="GO" id="GO:0031647">
    <property type="term" value="P:regulation of protein stability"/>
    <property type="evidence" value="ECO:0007669"/>
    <property type="project" value="Ensembl"/>
</dbReference>
<feature type="compositionally biased region" description="Polar residues" evidence="6">
    <location>
        <begin position="8"/>
        <end position="21"/>
    </location>
</feature>
<reference evidence="9" key="3">
    <citation type="submission" date="2025-09" db="UniProtKB">
        <authorList>
            <consortium name="Ensembl"/>
        </authorList>
    </citation>
    <scope>IDENTIFICATION</scope>
</reference>
<keyword evidence="3 7" id="KW-1133">Transmembrane helix</keyword>
<dbReference type="Pfam" id="PF01284">
    <property type="entry name" value="MARVEL"/>
    <property type="match status" value="1"/>
</dbReference>
<dbReference type="eggNOG" id="KOG4788">
    <property type="taxonomic scope" value="Eukaryota"/>
</dbReference>
<feature type="domain" description="MARVEL" evidence="8">
    <location>
        <begin position="27"/>
        <end position="154"/>
    </location>
</feature>
<dbReference type="OrthoDB" id="10028364at2759"/>
<dbReference type="PROSITE" id="PS51225">
    <property type="entry name" value="MARVEL"/>
    <property type="match status" value="1"/>
</dbReference>
<keyword evidence="4 5" id="KW-0472">Membrane</keyword>
<dbReference type="Bgee" id="ENSMODG00000015198">
    <property type="expression patterns" value="Expressed in spermatid and 20 other cell types or tissues"/>
</dbReference>
<dbReference type="FunCoup" id="F7BVQ6">
    <property type="interactions" value="291"/>
</dbReference>
<dbReference type="InParanoid" id="F7BVQ6"/>
<reference evidence="9" key="2">
    <citation type="submission" date="2025-08" db="UniProtKB">
        <authorList>
            <consortium name="Ensembl"/>
        </authorList>
    </citation>
    <scope>IDENTIFICATION</scope>
</reference>
<comment type="subcellular location">
    <subcellularLocation>
        <location evidence="1">Membrane</location>
        <topology evidence="1">Multi-pass membrane protein</topology>
    </subcellularLocation>
</comment>
<feature type="transmembrane region" description="Helical" evidence="7">
    <location>
        <begin position="100"/>
        <end position="119"/>
    </location>
</feature>
<proteinExistence type="predicted"/>
<dbReference type="GO" id="GO:0031901">
    <property type="term" value="C:early endosome membrane"/>
    <property type="evidence" value="ECO:0007669"/>
    <property type="project" value="Ensembl"/>
</dbReference>
<evidence type="ECO:0000256" key="7">
    <source>
        <dbReference type="SAM" id="Phobius"/>
    </source>
</evidence>
<dbReference type="InterPro" id="IPR050578">
    <property type="entry name" value="MARVEL-CKLF_proteins"/>
</dbReference>
<keyword evidence="2 5" id="KW-0812">Transmembrane</keyword>
<evidence type="ECO:0000313" key="9">
    <source>
        <dbReference type="Ensembl" id="ENSMODP00000018985.3"/>
    </source>
</evidence>
<evidence type="ECO:0000256" key="2">
    <source>
        <dbReference type="ARBA" id="ARBA00022692"/>
    </source>
</evidence>
<dbReference type="PANTHER" id="PTHR22776">
    <property type="entry name" value="MARVEL-CONTAINING POTENTIAL LIPID RAFT-ASSOCIATED PROTEIN"/>
    <property type="match status" value="1"/>
</dbReference>
<dbReference type="HOGENOM" id="CLU_104458_1_0_1"/>
<dbReference type="GO" id="GO:0055038">
    <property type="term" value="C:recycling endosome membrane"/>
    <property type="evidence" value="ECO:0007669"/>
    <property type="project" value="Ensembl"/>
</dbReference>
<accession>F7BVQ6</accession>
<gene>
    <name evidence="9" type="primary">CMTM6</name>
</gene>
<sequence>MDNREVYRSTTEAQPGPTSGLNCSLARPSRIRGPLKLAELGLSLVAFVCEEVVPRCTRCSGLYFFEFVSCSAFLLSLLLVVVFCTCLFDKMDKDKVAKADLFITLITGIALLIASIVFFHTTDRTKPEIAAIVFGILASIMFLIDFVVLMVEKYLKSKTRKSENAKASEVTKPLNA</sequence>
<evidence type="ECO:0000259" key="8">
    <source>
        <dbReference type="PROSITE" id="PS51225"/>
    </source>
</evidence>
<name>F7BVQ6_MONDO</name>
<feature type="region of interest" description="Disordered" evidence="6">
    <location>
        <begin position="1"/>
        <end position="21"/>
    </location>
</feature>
<organism evidence="9 10">
    <name type="scientific">Monodelphis domestica</name>
    <name type="common">Gray short-tailed opossum</name>
    <dbReference type="NCBI Taxonomy" id="13616"/>
    <lineage>
        <taxon>Eukaryota</taxon>
        <taxon>Metazoa</taxon>
        <taxon>Chordata</taxon>
        <taxon>Craniata</taxon>
        <taxon>Vertebrata</taxon>
        <taxon>Euteleostomi</taxon>
        <taxon>Mammalia</taxon>
        <taxon>Metatheria</taxon>
        <taxon>Didelphimorphia</taxon>
        <taxon>Didelphidae</taxon>
        <taxon>Monodelphis</taxon>
    </lineage>
</organism>
<dbReference type="GO" id="GO:0005886">
    <property type="term" value="C:plasma membrane"/>
    <property type="evidence" value="ECO:0007669"/>
    <property type="project" value="Ensembl"/>
</dbReference>
<dbReference type="Ensembl" id="ENSMODT00000019327.3">
    <property type="protein sequence ID" value="ENSMODP00000018985.3"/>
    <property type="gene ID" value="ENSMODG00000015198.3"/>
</dbReference>
<dbReference type="PANTHER" id="PTHR22776:SF25">
    <property type="entry name" value="CKLF-LIKE MARVEL TRANSMEMBRANE DOMAIN-CONTAINING PROTEIN 6"/>
    <property type="match status" value="1"/>
</dbReference>
<feature type="transmembrane region" description="Helical" evidence="7">
    <location>
        <begin position="131"/>
        <end position="151"/>
    </location>
</feature>
<evidence type="ECO:0000256" key="3">
    <source>
        <dbReference type="ARBA" id="ARBA00022989"/>
    </source>
</evidence>
<dbReference type="CTD" id="54918"/>
<feature type="transmembrane region" description="Helical" evidence="7">
    <location>
        <begin position="62"/>
        <end position="88"/>
    </location>
</feature>
<dbReference type="AlphaFoldDB" id="F7BVQ6"/>
<evidence type="ECO:0000313" key="10">
    <source>
        <dbReference type="Proteomes" id="UP000002280"/>
    </source>
</evidence>
<evidence type="ECO:0000256" key="5">
    <source>
        <dbReference type="PROSITE-ProRule" id="PRU00581"/>
    </source>
</evidence>
<evidence type="ECO:0000256" key="1">
    <source>
        <dbReference type="ARBA" id="ARBA00004141"/>
    </source>
</evidence>
<reference evidence="9 10" key="1">
    <citation type="journal article" date="2007" name="Nature">
        <title>Genome of the marsupial Monodelphis domestica reveals innovation in non-coding sequences.</title>
        <authorList>
            <person name="Mikkelsen T.S."/>
            <person name="Wakefield M.J."/>
            <person name="Aken B."/>
            <person name="Amemiya C.T."/>
            <person name="Chang J.L."/>
            <person name="Duke S."/>
            <person name="Garber M."/>
            <person name="Gentles A.J."/>
            <person name="Goodstadt L."/>
            <person name="Heger A."/>
            <person name="Jurka J."/>
            <person name="Kamal M."/>
            <person name="Mauceli E."/>
            <person name="Searle S.M."/>
            <person name="Sharpe T."/>
            <person name="Baker M.L."/>
            <person name="Batzer M.A."/>
            <person name="Benos P.V."/>
            <person name="Belov K."/>
            <person name="Clamp M."/>
            <person name="Cook A."/>
            <person name="Cuff J."/>
            <person name="Das R."/>
            <person name="Davidow L."/>
            <person name="Deakin J.E."/>
            <person name="Fazzari M.J."/>
            <person name="Glass J.L."/>
            <person name="Grabherr M."/>
            <person name="Greally J.M."/>
            <person name="Gu W."/>
            <person name="Hore T.A."/>
            <person name="Huttley G.A."/>
            <person name="Kleber M."/>
            <person name="Jirtle R.L."/>
            <person name="Koina E."/>
            <person name="Lee J.T."/>
            <person name="Mahony S."/>
            <person name="Marra M.A."/>
            <person name="Miller R.D."/>
            <person name="Nicholls R.D."/>
            <person name="Oda M."/>
            <person name="Papenfuss A.T."/>
            <person name="Parra Z.E."/>
            <person name="Pollock D.D."/>
            <person name="Ray D.A."/>
            <person name="Schein J.E."/>
            <person name="Speed T.P."/>
            <person name="Thompson K."/>
            <person name="VandeBerg J.L."/>
            <person name="Wade C.M."/>
            <person name="Walker J.A."/>
            <person name="Waters P.D."/>
            <person name="Webber C."/>
            <person name="Weidman J.R."/>
            <person name="Xie X."/>
            <person name="Zody M.C."/>
            <person name="Baldwin J."/>
            <person name="Abdouelleil A."/>
            <person name="Abdulkadir J."/>
            <person name="Abebe A."/>
            <person name="Abera B."/>
            <person name="Abreu J."/>
            <person name="Acer S.C."/>
            <person name="Aftuck L."/>
            <person name="Alexander A."/>
            <person name="An P."/>
            <person name="Anderson E."/>
            <person name="Anderson S."/>
            <person name="Arachi H."/>
            <person name="Azer M."/>
            <person name="Bachantsang P."/>
            <person name="Barry A."/>
            <person name="Bayul T."/>
            <person name="Berlin A."/>
            <person name="Bessette D."/>
            <person name="Bloom T."/>
            <person name="Bloom T."/>
            <person name="Boguslavskiy L."/>
            <person name="Bonnet C."/>
            <person name="Boukhgalter B."/>
            <person name="Bourzgui I."/>
            <person name="Brown A."/>
            <person name="Cahill P."/>
            <person name="Channer S."/>
            <person name="Cheshatsang Y."/>
            <person name="Chuda L."/>
            <person name="Citroen M."/>
            <person name="Collymore A."/>
            <person name="Cooke P."/>
            <person name="Costello M."/>
            <person name="D'Aco K."/>
            <person name="Daza R."/>
            <person name="De Haan G."/>
            <person name="DeGray S."/>
            <person name="DeMaso C."/>
            <person name="Dhargay N."/>
            <person name="Dooley K."/>
            <person name="Dooley E."/>
            <person name="Doricent M."/>
            <person name="Dorje P."/>
            <person name="Dorjee K."/>
            <person name="Dupes A."/>
            <person name="Elong R."/>
            <person name="Falk J."/>
            <person name="Farina A."/>
            <person name="Faro S."/>
            <person name="Ferguson D."/>
            <person name="Fisher S."/>
            <person name="Foley C.D."/>
            <person name="Franke A."/>
            <person name="Friedrich D."/>
            <person name="Gadbois L."/>
            <person name="Gearin G."/>
            <person name="Gearin C.R."/>
            <person name="Giannoukos G."/>
            <person name="Goode T."/>
            <person name="Graham J."/>
            <person name="Grandbois E."/>
            <person name="Grewal S."/>
            <person name="Gyaltsen K."/>
            <person name="Hafez N."/>
            <person name="Hagos B."/>
            <person name="Hall J."/>
            <person name="Henson C."/>
            <person name="Hollinger A."/>
            <person name="Honan T."/>
            <person name="Huard M.D."/>
            <person name="Hughes L."/>
            <person name="Hurhula B."/>
            <person name="Husby M.E."/>
            <person name="Kamat A."/>
            <person name="Kanga B."/>
            <person name="Kashin S."/>
            <person name="Khazanovich D."/>
            <person name="Kisner P."/>
            <person name="Lance K."/>
            <person name="Lara M."/>
            <person name="Lee W."/>
            <person name="Lennon N."/>
            <person name="Letendre F."/>
            <person name="LeVine R."/>
            <person name="Lipovsky A."/>
            <person name="Liu X."/>
            <person name="Liu J."/>
            <person name="Liu S."/>
            <person name="Lokyitsang T."/>
            <person name="Lokyitsang Y."/>
            <person name="Lubonja R."/>
            <person name="Lui A."/>
            <person name="MacDonald P."/>
            <person name="Magnisalis V."/>
            <person name="Maru K."/>
            <person name="Matthews C."/>
            <person name="McCusker W."/>
            <person name="McDonough S."/>
            <person name="Mehta T."/>
            <person name="Meldrim J."/>
            <person name="Meneus L."/>
            <person name="Mihai O."/>
            <person name="Mihalev A."/>
            <person name="Mihova T."/>
            <person name="Mittelman R."/>
            <person name="Mlenga V."/>
            <person name="Montmayeur A."/>
            <person name="Mulrain L."/>
            <person name="Navidi A."/>
            <person name="Naylor J."/>
            <person name="Negash T."/>
            <person name="Nguyen T."/>
            <person name="Nguyen N."/>
            <person name="Nicol R."/>
            <person name="Norbu C."/>
            <person name="Norbu N."/>
            <person name="Novod N."/>
            <person name="O'Neill B."/>
            <person name="Osman S."/>
            <person name="Markiewicz E."/>
            <person name="Oyono O.L."/>
            <person name="Patti C."/>
            <person name="Phunkhang P."/>
            <person name="Pierre F."/>
            <person name="Priest M."/>
            <person name="Raghuraman S."/>
            <person name="Rege F."/>
            <person name="Reyes R."/>
            <person name="Rise C."/>
            <person name="Rogov P."/>
            <person name="Ross K."/>
            <person name="Ryan E."/>
            <person name="Settipalli S."/>
            <person name="Shea T."/>
            <person name="Sherpa N."/>
            <person name="Shi L."/>
            <person name="Shih D."/>
            <person name="Sparrow T."/>
            <person name="Spaulding J."/>
            <person name="Stalker J."/>
            <person name="Stange-Thomann N."/>
            <person name="Stavropoulos S."/>
            <person name="Stone C."/>
            <person name="Strader C."/>
            <person name="Tesfaye S."/>
            <person name="Thomson T."/>
            <person name="Thoulutsang Y."/>
            <person name="Thoulutsang D."/>
            <person name="Topham K."/>
            <person name="Topping I."/>
            <person name="Tsamla T."/>
            <person name="Vassiliev H."/>
            <person name="Vo A."/>
            <person name="Wangchuk T."/>
            <person name="Wangdi T."/>
            <person name="Weiand M."/>
            <person name="Wilkinson J."/>
            <person name="Wilson A."/>
            <person name="Yadav S."/>
            <person name="Young G."/>
            <person name="Yu Q."/>
            <person name="Zembek L."/>
            <person name="Zhong D."/>
            <person name="Zimmer A."/>
            <person name="Zwirko Z."/>
            <person name="Jaffe D.B."/>
            <person name="Alvarez P."/>
            <person name="Brockman W."/>
            <person name="Butler J."/>
            <person name="Chin C."/>
            <person name="Gnerre S."/>
            <person name="MacCallum I."/>
            <person name="Graves J.A."/>
            <person name="Ponting C.P."/>
            <person name="Breen M."/>
            <person name="Samollow P.B."/>
            <person name="Lander E.S."/>
            <person name="Lindblad-Toh K."/>
        </authorList>
    </citation>
    <scope>NUCLEOTIDE SEQUENCE [LARGE SCALE GENOMIC DNA]</scope>
</reference>
<evidence type="ECO:0000256" key="4">
    <source>
        <dbReference type="ARBA" id="ARBA00023136"/>
    </source>
</evidence>
<dbReference type="GeneTree" id="ENSGT00940000157911"/>
<dbReference type="OMA" id="FIWKRRE"/>
<evidence type="ECO:0000256" key="6">
    <source>
        <dbReference type="SAM" id="MobiDB-lite"/>
    </source>
</evidence>
<protein>
    <submittedName>
        <fullName evidence="9">CKLF like MARVEL transmembrane domain containing 6</fullName>
    </submittedName>
</protein>